<dbReference type="Proteomes" id="UP000054270">
    <property type="component" value="Unassembled WGS sequence"/>
</dbReference>
<protein>
    <submittedName>
        <fullName evidence="1">Uncharacterized protein</fullName>
    </submittedName>
</protein>
<sequence length="147" mass="16271">MISVFPQSATLSQKDTPFQQAKPQELGSLHDAVASFTKLTLGSGTNSVRLYCTIPTWNSSDMCLDLYDHQELRSRFLLFIHDLLQSLRSLGISASYSLAPSSSSLCLVCHKPIDVDVLQQLQDSKENLKREQVTLVDLNSGPCLIIT</sequence>
<keyword evidence="2" id="KW-1185">Reference proteome</keyword>
<organism evidence="1 2">
    <name type="scientific">Hypholoma sublateritium (strain FD-334 SS-4)</name>
    <dbReference type="NCBI Taxonomy" id="945553"/>
    <lineage>
        <taxon>Eukaryota</taxon>
        <taxon>Fungi</taxon>
        <taxon>Dikarya</taxon>
        <taxon>Basidiomycota</taxon>
        <taxon>Agaricomycotina</taxon>
        <taxon>Agaricomycetes</taxon>
        <taxon>Agaricomycetidae</taxon>
        <taxon>Agaricales</taxon>
        <taxon>Agaricineae</taxon>
        <taxon>Strophariaceae</taxon>
        <taxon>Hypholoma</taxon>
    </lineage>
</organism>
<dbReference type="OMA" id="RLYCTIP"/>
<accession>A0A0D2PLM7</accession>
<dbReference type="EMBL" id="KN817519">
    <property type="protein sequence ID" value="KJA29241.1"/>
    <property type="molecule type" value="Genomic_DNA"/>
</dbReference>
<evidence type="ECO:0000313" key="2">
    <source>
        <dbReference type="Proteomes" id="UP000054270"/>
    </source>
</evidence>
<name>A0A0D2PLM7_HYPSF</name>
<reference evidence="2" key="1">
    <citation type="submission" date="2014-04" db="EMBL/GenBank/DDBJ databases">
        <title>Evolutionary Origins and Diversification of the Mycorrhizal Mutualists.</title>
        <authorList>
            <consortium name="DOE Joint Genome Institute"/>
            <consortium name="Mycorrhizal Genomics Consortium"/>
            <person name="Kohler A."/>
            <person name="Kuo A."/>
            <person name="Nagy L.G."/>
            <person name="Floudas D."/>
            <person name="Copeland A."/>
            <person name="Barry K.W."/>
            <person name="Cichocki N."/>
            <person name="Veneault-Fourrey C."/>
            <person name="LaButti K."/>
            <person name="Lindquist E.A."/>
            <person name="Lipzen A."/>
            <person name="Lundell T."/>
            <person name="Morin E."/>
            <person name="Murat C."/>
            <person name="Riley R."/>
            <person name="Ohm R."/>
            <person name="Sun H."/>
            <person name="Tunlid A."/>
            <person name="Henrissat B."/>
            <person name="Grigoriev I.V."/>
            <person name="Hibbett D.S."/>
            <person name="Martin F."/>
        </authorList>
    </citation>
    <scope>NUCLEOTIDE SEQUENCE [LARGE SCALE GENOMIC DNA]</scope>
    <source>
        <strain evidence="2">FD-334 SS-4</strain>
    </source>
</reference>
<dbReference type="AlphaFoldDB" id="A0A0D2PLM7"/>
<proteinExistence type="predicted"/>
<dbReference type="OrthoDB" id="3143640at2759"/>
<evidence type="ECO:0000313" key="1">
    <source>
        <dbReference type="EMBL" id="KJA29241.1"/>
    </source>
</evidence>
<gene>
    <name evidence="1" type="ORF">HYPSUDRAFT_61271</name>
</gene>